<dbReference type="InterPro" id="IPR036477">
    <property type="entry name" value="Formyl_transf_N_sf"/>
</dbReference>
<comment type="function">
    <text evidence="4">Catalyzes the transfer of a formyl group from 10-formyltetrahydrofolate to 5-phospho-ribosyl-glycinamide (GAR), producing 5-phospho-ribosyl-N-formylglycinamide (FGAR) and tetrahydrofolate.</text>
</comment>
<name>A0A0M4PL15_9GAMM</name>
<protein>
    <recommendedName>
        <fullName evidence="4">Phosphoribosylglycinamide formyltransferase</fullName>
        <ecNumber evidence="4">2.1.2.2</ecNumber>
    </recommendedName>
    <alternativeName>
        <fullName evidence="4">5'-phosphoribosylglycinamide transformylase</fullName>
    </alternativeName>
    <alternativeName>
        <fullName evidence="4">GAR transformylase</fullName>
        <shortName evidence="4">GART</shortName>
    </alternativeName>
</protein>
<evidence type="ECO:0000259" key="5">
    <source>
        <dbReference type="Pfam" id="PF00551"/>
    </source>
</evidence>
<comment type="similarity">
    <text evidence="4">Belongs to the GART family.</text>
</comment>
<evidence type="ECO:0000256" key="1">
    <source>
        <dbReference type="ARBA" id="ARBA00005054"/>
    </source>
</evidence>
<dbReference type="InterPro" id="IPR002376">
    <property type="entry name" value="Formyl_transf_N"/>
</dbReference>
<dbReference type="InterPro" id="IPR004607">
    <property type="entry name" value="GART"/>
</dbReference>
<dbReference type="PANTHER" id="PTHR43369">
    <property type="entry name" value="PHOSPHORIBOSYLGLYCINAMIDE FORMYLTRANSFERASE"/>
    <property type="match status" value="1"/>
</dbReference>
<dbReference type="CDD" id="cd08645">
    <property type="entry name" value="FMT_core_GART"/>
    <property type="match status" value="1"/>
</dbReference>
<organism evidence="6 7">
    <name type="scientific">Candidatus Thioglobus autotrophicus</name>
    <dbReference type="NCBI Taxonomy" id="1705394"/>
    <lineage>
        <taxon>Bacteria</taxon>
        <taxon>Pseudomonadati</taxon>
        <taxon>Pseudomonadota</taxon>
        <taxon>Gammaproteobacteria</taxon>
        <taxon>Candidatus Pseudothioglobaceae</taxon>
        <taxon>Candidatus Thioglobus</taxon>
    </lineage>
</organism>
<dbReference type="EC" id="2.1.2.2" evidence="4"/>
<dbReference type="PATRIC" id="fig|1705394.5.peg.1146"/>
<reference evidence="6 7" key="1">
    <citation type="journal article" date="2015" name="Genome Announc.">
        <title>Genome Sequence of 'Candidatus Thioglobus autotrophica' Strain EF1, a Chemoautotroph from the SUP05 Clade of Marine Gammaproteobacteria.</title>
        <authorList>
            <person name="Shah V."/>
            <person name="Morris R.M."/>
        </authorList>
    </citation>
    <scope>NUCLEOTIDE SEQUENCE [LARGE SCALE GENOMIC DNA]</scope>
    <source>
        <strain evidence="6 7">EF1</strain>
    </source>
</reference>
<dbReference type="SUPFAM" id="SSF53328">
    <property type="entry name" value="Formyltransferase"/>
    <property type="match status" value="1"/>
</dbReference>
<feature type="site" description="Raises pKa of active site His" evidence="4">
    <location>
        <position position="142"/>
    </location>
</feature>
<feature type="domain" description="Formyl transferase N-terminal" evidence="5">
    <location>
        <begin position="1"/>
        <end position="179"/>
    </location>
</feature>
<dbReference type="Gene3D" id="3.40.50.170">
    <property type="entry name" value="Formyl transferase, N-terminal domain"/>
    <property type="match status" value="1"/>
</dbReference>
<dbReference type="OrthoDB" id="9806170at2"/>
<feature type="binding site" evidence="4">
    <location>
        <position position="104"/>
    </location>
    <ligand>
        <name>(6R)-10-formyltetrahydrofolate</name>
        <dbReference type="ChEBI" id="CHEBI:195366"/>
    </ligand>
</feature>
<feature type="binding site" evidence="4">
    <location>
        <position position="62"/>
    </location>
    <ligand>
        <name>(6R)-10-formyltetrahydrofolate</name>
        <dbReference type="ChEBI" id="CHEBI:195366"/>
    </ligand>
</feature>
<dbReference type="GO" id="GO:0004644">
    <property type="term" value="F:phosphoribosylglycinamide formyltransferase activity"/>
    <property type="evidence" value="ECO:0007669"/>
    <property type="project" value="UniProtKB-UniRule"/>
</dbReference>
<evidence type="ECO:0000256" key="4">
    <source>
        <dbReference type="HAMAP-Rule" id="MF_01930"/>
    </source>
</evidence>
<gene>
    <name evidence="4 6" type="primary">purN</name>
    <name evidence="6" type="ORF">SP60_05735</name>
</gene>
<dbReference type="AlphaFoldDB" id="A0A0M4PL15"/>
<accession>A0A0M4PL15</accession>
<proteinExistence type="inferred from homology"/>
<dbReference type="EMBL" id="CP010552">
    <property type="protein sequence ID" value="ALE52749.1"/>
    <property type="molecule type" value="Genomic_DNA"/>
</dbReference>
<dbReference type="NCBIfam" id="TIGR00639">
    <property type="entry name" value="PurN"/>
    <property type="match status" value="1"/>
</dbReference>
<dbReference type="RefSeq" id="WP_053951717.1">
    <property type="nucleotide sequence ID" value="NZ_CP010552.1"/>
</dbReference>
<evidence type="ECO:0000313" key="6">
    <source>
        <dbReference type="EMBL" id="ALE52749.1"/>
    </source>
</evidence>
<feature type="binding site" evidence="4">
    <location>
        <begin position="11"/>
        <end position="13"/>
    </location>
    <ligand>
        <name>N(1)-(5-phospho-beta-D-ribosyl)glycinamide</name>
        <dbReference type="ChEBI" id="CHEBI:143788"/>
    </ligand>
</feature>
<dbReference type="STRING" id="1705394.SP60_05735"/>
<dbReference type="Proteomes" id="UP000058020">
    <property type="component" value="Chromosome"/>
</dbReference>
<evidence type="ECO:0000256" key="2">
    <source>
        <dbReference type="ARBA" id="ARBA00022679"/>
    </source>
</evidence>
<evidence type="ECO:0000313" key="7">
    <source>
        <dbReference type="Proteomes" id="UP000058020"/>
    </source>
</evidence>
<keyword evidence="3 4" id="KW-0658">Purine biosynthesis</keyword>
<comment type="catalytic activity">
    <reaction evidence="4">
        <text>N(1)-(5-phospho-beta-D-ribosyl)glycinamide + (6R)-10-formyltetrahydrofolate = N(2)-formyl-N(1)-(5-phospho-beta-D-ribosyl)glycinamide + (6S)-5,6,7,8-tetrahydrofolate + H(+)</text>
        <dbReference type="Rhea" id="RHEA:15053"/>
        <dbReference type="ChEBI" id="CHEBI:15378"/>
        <dbReference type="ChEBI" id="CHEBI:57453"/>
        <dbReference type="ChEBI" id="CHEBI:143788"/>
        <dbReference type="ChEBI" id="CHEBI:147286"/>
        <dbReference type="ChEBI" id="CHEBI:195366"/>
        <dbReference type="EC" id="2.1.2.2"/>
    </reaction>
</comment>
<sequence length="201" mass="22227">MKGVVLISGSGSNLQSLIDNAEKIDLDIQAVISNKEDAYGLKRAQSANISTHAINHKNFDTREKFDQSLSQIIDQYQPDIIILAGFMRILTSEFTQKYAGKMLNIHPSLLPKFQGLNTHQRALDAGECEHGVSVHFVTSELDGGPVIAQARVQVLADDTVESLAQRVLTEEHKLFPKVIHCFTQGRLSLNDNCVVVDDKCL</sequence>
<feature type="active site" description="Proton donor" evidence="4">
    <location>
        <position position="106"/>
    </location>
</feature>
<evidence type="ECO:0000256" key="3">
    <source>
        <dbReference type="ARBA" id="ARBA00022755"/>
    </source>
</evidence>
<feature type="binding site" evidence="4">
    <location>
        <begin position="87"/>
        <end position="90"/>
    </location>
    <ligand>
        <name>(6R)-10-formyltetrahydrofolate</name>
        <dbReference type="ChEBI" id="CHEBI:195366"/>
    </ligand>
</feature>
<dbReference type="PANTHER" id="PTHR43369:SF2">
    <property type="entry name" value="PHOSPHORIBOSYLGLYCINAMIDE FORMYLTRANSFERASE"/>
    <property type="match status" value="1"/>
</dbReference>
<dbReference type="Pfam" id="PF00551">
    <property type="entry name" value="Formyl_trans_N"/>
    <property type="match status" value="1"/>
</dbReference>
<dbReference type="HAMAP" id="MF_01930">
    <property type="entry name" value="PurN"/>
    <property type="match status" value="1"/>
</dbReference>
<dbReference type="UniPathway" id="UPA00074">
    <property type="reaction ID" value="UER00126"/>
</dbReference>
<dbReference type="GO" id="GO:0005829">
    <property type="term" value="C:cytosol"/>
    <property type="evidence" value="ECO:0007669"/>
    <property type="project" value="TreeGrafter"/>
</dbReference>
<keyword evidence="7" id="KW-1185">Reference proteome</keyword>
<dbReference type="KEGG" id="tho:SP60_05735"/>
<dbReference type="GO" id="GO:0006189">
    <property type="term" value="P:'de novo' IMP biosynthetic process"/>
    <property type="evidence" value="ECO:0007669"/>
    <property type="project" value="UniProtKB-UniRule"/>
</dbReference>
<comment type="pathway">
    <text evidence="1 4">Purine metabolism; IMP biosynthesis via de novo pathway; N(2)-formyl-N(1)-(5-phospho-D-ribosyl)glycinamide from N(1)-(5-phospho-D-ribosyl)glycinamide (10-formyl THF route): step 1/1.</text>
</comment>
<keyword evidence="2 4" id="KW-0808">Transferase</keyword>